<evidence type="ECO:0000313" key="1">
    <source>
        <dbReference type="EMBL" id="URE16132.1"/>
    </source>
</evidence>
<gene>
    <name evidence="1" type="ORF">MUK42_37069</name>
</gene>
<dbReference type="EMBL" id="CP097509">
    <property type="protein sequence ID" value="URE16132.1"/>
    <property type="molecule type" value="Genomic_DNA"/>
</dbReference>
<dbReference type="Proteomes" id="UP001055439">
    <property type="component" value="Chromosome 7"/>
</dbReference>
<dbReference type="AlphaFoldDB" id="A0A9E7KFE5"/>
<protein>
    <submittedName>
        <fullName evidence="1">Uncharacterized protein</fullName>
    </submittedName>
</protein>
<feature type="non-terminal residue" evidence="1">
    <location>
        <position position="1"/>
    </location>
</feature>
<name>A0A9E7KFE5_9LILI</name>
<evidence type="ECO:0000313" key="2">
    <source>
        <dbReference type="Proteomes" id="UP001055439"/>
    </source>
</evidence>
<accession>A0A9E7KFE5</accession>
<reference evidence="1" key="1">
    <citation type="submission" date="2022-05" db="EMBL/GenBank/DDBJ databases">
        <title>The Musa troglodytarum L. genome provides insights into the mechanism of non-climacteric behaviour and enrichment of carotenoids.</title>
        <authorList>
            <person name="Wang J."/>
        </authorList>
    </citation>
    <scope>NUCLEOTIDE SEQUENCE</scope>
    <source>
        <tissue evidence="1">Leaf</tissue>
    </source>
</reference>
<keyword evidence="2" id="KW-1185">Reference proteome</keyword>
<proteinExistence type="predicted"/>
<organism evidence="1 2">
    <name type="scientific">Musa troglodytarum</name>
    <name type="common">fe'i banana</name>
    <dbReference type="NCBI Taxonomy" id="320322"/>
    <lineage>
        <taxon>Eukaryota</taxon>
        <taxon>Viridiplantae</taxon>
        <taxon>Streptophyta</taxon>
        <taxon>Embryophyta</taxon>
        <taxon>Tracheophyta</taxon>
        <taxon>Spermatophyta</taxon>
        <taxon>Magnoliopsida</taxon>
        <taxon>Liliopsida</taxon>
        <taxon>Zingiberales</taxon>
        <taxon>Musaceae</taxon>
        <taxon>Musa</taxon>
    </lineage>
</organism>
<sequence>ELCWQVDSDENFGSNARGERCDRHLEHGGLSDVARTPVAHMGLLEHEKQQGIRGCVKDTKSKSTAAILSIKKQKELSLVIGRRLLG</sequence>